<reference evidence="8 9" key="1">
    <citation type="journal article" date="2014" name="Curr. Biol.">
        <title>The genome of the clonal raider ant Cerapachys biroi.</title>
        <authorList>
            <person name="Oxley P.R."/>
            <person name="Ji L."/>
            <person name="Fetter-Pruneda I."/>
            <person name="McKenzie S.K."/>
            <person name="Li C."/>
            <person name="Hu H."/>
            <person name="Zhang G."/>
            <person name="Kronauer D.J."/>
        </authorList>
    </citation>
    <scope>NUCLEOTIDE SEQUENCE [LARGE SCALE GENOMIC DNA]</scope>
</reference>
<evidence type="ECO:0000256" key="5">
    <source>
        <dbReference type="ARBA" id="ARBA00023273"/>
    </source>
</evidence>
<dbReference type="Pfam" id="PF18383">
    <property type="entry name" value="IFT81_CH"/>
    <property type="match status" value="1"/>
</dbReference>
<feature type="non-terminal residue" evidence="8">
    <location>
        <position position="179"/>
    </location>
</feature>
<comment type="subcellular location">
    <subcellularLocation>
        <location evidence="1">Cell projection</location>
        <location evidence="1">Cilium</location>
    </subcellularLocation>
</comment>
<dbReference type="GO" id="GO:0060271">
    <property type="term" value="P:cilium assembly"/>
    <property type="evidence" value="ECO:0007669"/>
    <property type="project" value="InterPro"/>
</dbReference>
<sequence length="179" mass="21069">QNTFKKITVTLPHERKREIYCDRDKQAIRTELQFNWILCNVLMKIQQQDDANARLDSPEEISIYILTTLRILNYQPDVDPITFRQGLVRGEIEIIHPILTWLLTHIDVVRKRAYLSRFLVKIEIPPEYLGDSEISLLHEQYLSLLDKFKAVHKEREIGKKNVETAAELATDLQAMEKEK</sequence>
<feature type="non-terminal residue" evidence="8">
    <location>
        <position position="1"/>
    </location>
</feature>
<dbReference type="Proteomes" id="UP000053097">
    <property type="component" value="Unassembled WGS sequence"/>
</dbReference>
<name>A0A026VRQ4_OOCBI</name>
<keyword evidence="4" id="KW-0969">Cilium</keyword>
<dbReference type="GO" id="GO:0042073">
    <property type="term" value="P:intraciliary transport"/>
    <property type="evidence" value="ECO:0007669"/>
    <property type="project" value="InterPro"/>
</dbReference>
<dbReference type="InterPro" id="IPR043016">
    <property type="entry name" value="IFT81_N_sf"/>
</dbReference>
<feature type="domain" description="IFT81 calponin homology" evidence="7">
    <location>
        <begin position="36"/>
        <end position="123"/>
    </location>
</feature>
<keyword evidence="8" id="KW-0282">Flagellum</keyword>
<dbReference type="PANTHER" id="PTHR15614:SF2">
    <property type="entry name" value="INTRAFLAGELLAR TRANSPORT PROTEIN 81 HOMOLOG"/>
    <property type="match status" value="1"/>
</dbReference>
<dbReference type="STRING" id="2015173.A0A026VRQ4"/>
<dbReference type="OrthoDB" id="276029at2759"/>
<keyword evidence="5" id="KW-0966">Cell projection</keyword>
<comment type="similarity">
    <text evidence="6">Belongs to the IFT81 family.</text>
</comment>
<proteinExistence type="inferred from homology"/>
<keyword evidence="9" id="KW-1185">Reference proteome</keyword>
<gene>
    <name evidence="8" type="ORF">X777_00186</name>
</gene>
<dbReference type="EMBL" id="KK111403">
    <property type="protein sequence ID" value="EZA46412.1"/>
    <property type="molecule type" value="Genomic_DNA"/>
</dbReference>
<evidence type="ECO:0000256" key="4">
    <source>
        <dbReference type="ARBA" id="ARBA00023069"/>
    </source>
</evidence>
<organism evidence="8 9">
    <name type="scientific">Ooceraea biroi</name>
    <name type="common">Clonal raider ant</name>
    <name type="synonym">Cerapachys biroi</name>
    <dbReference type="NCBI Taxonomy" id="2015173"/>
    <lineage>
        <taxon>Eukaryota</taxon>
        <taxon>Metazoa</taxon>
        <taxon>Ecdysozoa</taxon>
        <taxon>Arthropoda</taxon>
        <taxon>Hexapoda</taxon>
        <taxon>Insecta</taxon>
        <taxon>Pterygota</taxon>
        <taxon>Neoptera</taxon>
        <taxon>Endopterygota</taxon>
        <taxon>Hymenoptera</taxon>
        <taxon>Apocrita</taxon>
        <taxon>Aculeata</taxon>
        <taxon>Formicoidea</taxon>
        <taxon>Formicidae</taxon>
        <taxon>Dorylinae</taxon>
        <taxon>Ooceraea</taxon>
    </lineage>
</organism>
<dbReference type="InterPro" id="IPR029600">
    <property type="entry name" value="IFT81"/>
</dbReference>
<evidence type="ECO:0000256" key="3">
    <source>
        <dbReference type="ARBA" id="ARBA00023054"/>
    </source>
</evidence>
<evidence type="ECO:0000313" key="8">
    <source>
        <dbReference type="EMBL" id="EZA46412.1"/>
    </source>
</evidence>
<protein>
    <submittedName>
        <fullName evidence="8">Intraflagellar transport protein 81-like protein</fullName>
    </submittedName>
</protein>
<dbReference type="InterPro" id="IPR041146">
    <property type="entry name" value="IFT81_CH"/>
</dbReference>
<dbReference type="GO" id="GO:0015631">
    <property type="term" value="F:tubulin binding"/>
    <property type="evidence" value="ECO:0007669"/>
    <property type="project" value="InterPro"/>
</dbReference>
<dbReference type="AlphaFoldDB" id="A0A026VRQ4"/>
<dbReference type="PANTHER" id="PTHR15614">
    <property type="entry name" value="INTRAFLAGELLAR TRANSPORT PROTEIN 81 HOMOLOG"/>
    <property type="match status" value="1"/>
</dbReference>
<evidence type="ECO:0000259" key="7">
    <source>
        <dbReference type="Pfam" id="PF18383"/>
    </source>
</evidence>
<keyword evidence="2" id="KW-0970">Cilium biogenesis/degradation</keyword>
<evidence type="ECO:0000313" key="9">
    <source>
        <dbReference type="Proteomes" id="UP000053097"/>
    </source>
</evidence>
<evidence type="ECO:0000256" key="1">
    <source>
        <dbReference type="ARBA" id="ARBA00004138"/>
    </source>
</evidence>
<dbReference type="GO" id="GO:0030992">
    <property type="term" value="C:intraciliary transport particle B"/>
    <property type="evidence" value="ECO:0007669"/>
    <property type="project" value="InterPro"/>
</dbReference>
<accession>A0A026VRQ4</accession>
<dbReference type="Gene3D" id="1.10.418.70">
    <property type="entry name" value="Intraflagellar transport protein 81, N-terminal domain"/>
    <property type="match status" value="1"/>
</dbReference>
<evidence type="ECO:0000256" key="2">
    <source>
        <dbReference type="ARBA" id="ARBA00022794"/>
    </source>
</evidence>
<evidence type="ECO:0000256" key="6">
    <source>
        <dbReference type="ARBA" id="ARBA00043983"/>
    </source>
</evidence>
<keyword evidence="3" id="KW-0175">Coiled coil</keyword>
<dbReference type="GO" id="GO:0036064">
    <property type="term" value="C:ciliary basal body"/>
    <property type="evidence" value="ECO:0007669"/>
    <property type="project" value="TreeGrafter"/>
</dbReference>